<dbReference type="Proteomes" id="UP000649617">
    <property type="component" value="Unassembled WGS sequence"/>
</dbReference>
<dbReference type="InterPro" id="IPR032675">
    <property type="entry name" value="LRR_dom_sf"/>
</dbReference>
<dbReference type="PANTHER" id="PTHR24114:SF2">
    <property type="entry name" value="F-BOX DOMAIN-CONTAINING PROTEIN-RELATED"/>
    <property type="match status" value="1"/>
</dbReference>
<dbReference type="Gene3D" id="1.20.1270.60">
    <property type="entry name" value="Arfaptin homology (AH) domain/BAR domain"/>
    <property type="match status" value="2"/>
</dbReference>
<dbReference type="PANTHER" id="PTHR24114">
    <property type="entry name" value="LEUCINE RICH REPEAT FAMILY PROTEIN"/>
    <property type="match status" value="1"/>
</dbReference>
<dbReference type="OrthoDB" id="441462at2759"/>
<dbReference type="Gene3D" id="3.80.10.10">
    <property type="entry name" value="Ribonuclease Inhibitor"/>
    <property type="match status" value="1"/>
</dbReference>
<sequence>MAQDVPAAAPEASDRPVAATPELTSQAEWPWRKVESAAACEQKEAAAAEVPEDGLSFRRDLWDKFDYLWRERIEPSQGLLQKVADLLRSRAELERKYGESLLGFGADIQVEPGNPLHSAVDAMIVNFRNRGEQSITLADELEQDIIVCFDTVIKQHKEVSKKIQSDVQLVLKYAQDRRKAHDKLARRYGSRCAEAEYLAQDCLQAVSMKTADRMKLAQQATVLSKQARVAEYETRLNLEKLQEFKLLGWNELSPELLAEDELRLTDFQDPHGGDHQVSVSLCTLGLPSMNLGAFYGDFESSSGGRDSSGTPSGTLGMFMAGCGLTDASGEALGQLLKVSERLRRLSLNNNRLGCTAAACLSSGLQRNDFLCDLNLRQNVIADKGCCALAKALEVNPFVLETLDVSENHFAEAGQLALEAGFHASSSLAKLHLGRQGGRQTVLEKSPAAAVGLEGAAPLPQPVCPGFEFVVHCHSLGAEICATADVPGNLDKPAGTLVDMQQDDKDLDLVFSVPRLASDDVTNVSLSATSLKITTQNKTLVNVQLPLSLATPGEVNALQIPRRQAGKNMEYMGRRTWKGQERANRAQRLYDQQMSHVLEVLQDMEDKRGRCLRDGLRKLAVYETSWLRNMQYDLEGAAKAAEDCDAATAP</sequence>
<feature type="region of interest" description="Disordered" evidence="1">
    <location>
        <begin position="1"/>
        <end position="26"/>
    </location>
</feature>
<dbReference type="SUPFAM" id="SSF52047">
    <property type="entry name" value="RNI-like"/>
    <property type="match status" value="1"/>
</dbReference>
<dbReference type="SMART" id="SM00368">
    <property type="entry name" value="LRR_RI"/>
    <property type="match status" value="3"/>
</dbReference>
<proteinExistence type="predicted"/>
<dbReference type="InterPro" id="IPR027267">
    <property type="entry name" value="AH/BAR_dom_sf"/>
</dbReference>
<evidence type="ECO:0000256" key="1">
    <source>
        <dbReference type="SAM" id="MobiDB-lite"/>
    </source>
</evidence>
<gene>
    <name evidence="2" type="primary">Tcte1</name>
    <name evidence="2" type="ORF">SPIL2461_LOCUS4739</name>
</gene>
<dbReference type="AlphaFoldDB" id="A0A812LRA8"/>
<accession>A0A812LRA8</accession>
<evidence type="ECO:0000313" key="2">
    <source>
        <dbReference type="EMBL" id="CAE7249733.1"/>
    </source>
</evidence>
<name>A0A812LRA8_SYMPI</name>
<dbReference type="InterPro" id="IPR052394">
    <property type="entry name" value="LRR-containing"/>
</dbReference>
<reference evidence="2" key="1">
    <citation type="submission" date="2021-02" db="EMBL/GenBank/DDBJ databases">
        <authorList>
            <person name="Dougan E. K."/>
            <person name="Rhodes N."/>
            <person name="Thang M."/>
            <person name="Chan C."/>
        </authorList>
    </citation>
    <scope>NUCLEOTIDE SEQUENCE</scope>
</reference>
<comment type="caution">
    <text evidence="2">The sequence shown here is derived from an EMBL/GenBank/DDBJ whole genome shotgun (WGS) entry which is preliminary data.</text>
</comment>
<evidence type="ECO:0000313" key="3">
    <source>
        <dbReference type="Proteomes" id="UP000649617"/>
    </source>
</evidence>
<dbReference type="SUPFAM" id="SSF103657">
    <property type="entry name" value="BAR/IMD domain-like"/>
    <property type="match status" value="2"/>
</dbReference>
<dbReference type="EMBL" id="CAJNIZ010006402">
    <property type="protein sequence ID" value="CAE7249733.1"/>
    <property type="molecule type" value="Genomic_DNA"/>
</dbReference>
<organism evidence="2 3">
    <name type="scientific">Symbiodinium pilosum</name>
    <name type="common">Dinoflagellate</name>
    <dbReference type="NCBI Taxonomy" id="2952"/>
    <lineage>
        <taxon>Eukaryota</taxon>
        <taxon>Sar</taxon>
        <taxon>Alveolata</taxon>
        <taxon>Dinophyceae</taxon>
        <taxon>Suessiales</taxon>
        <taxon>Symbiodiniaceae</taxon>
        <taxon>Symbiodinium</taxon>
    </lineage>
</organism>
<protein>
    <submittedName>
        <fullName evidence="2">Tcte1 protein</fullName>
    </submittedName>
</protein>
<keyword evidence="3" id="KW-1185">Reference proteome</keyword>